<feature type="region of interest" description="Disordered" evidence="1">
    <location>
        <begin position="665"/>
        <end position="693"/>
    </location>
</feature>
<feature type="compositionally biased region" description="Basic and acidic residues" evidence="1">
    <location>
        <begin position="63"/>
        <end position="75"/>
    </location>
</feature>
<dbReference type="GO" id="GO:0061860">
    <property type="term" value="F:DNA clamp unloader activity"/>
    <property type="evidence" value="ECO:0007669"/>
    <property type="project" value="TreeGrafter"/>
</dbReference>
<feature type="region of interest" description="Disordered" evidence="1">
    <location>
        <begin position="42"/>
        <end position="206"/>
    </location>
</feature>
<evidence type="ECO:0000313" key="3">
    <source>
        <dbReference type="EMBL" id="CAB1459087.1"/>
    </source>
</evidence>
<comment type="caution">
    <text evidence="3">The sequence shown here is derived from an EMBL/GenBank/DDBJ whole genome shotgun (WGS) entry which is preliminary data.</text>
</comment>
<feature type="compositionally biased region" description="Basic and acidic residues" evidence="1">
    <location>
        <begin position="824"/>
        <end position="837"/>
    </location>
</feature>
<feature type="compositionally biased region" description="Basic and acidic residues" evidence="1">
    <location>
        <begin position="542"/>
        <end position="551"/>
    </location>
</feature>
<dbReference type="GO" id="GO:0005634">
    <property type="term" value="C:nucleus"/>
    <property type="evidence" value="ECO:0007669"/>
    <property type="project" value="TreeGrafter"/>
</dbReference>
<dbReference type="InterPro" id="IPR003959">
    <property type="entry name" value="ATPase_AAA_core"/>
</dbReference>
<feature type="compositionally biased region" description="Basic residues" evidence="1">
    <location>
        <begin position="1154"/>
        <end position="1164"/>
    </location>
</feature>
<feature type="compositionally biased region" description="Basic and acidic residues" evidence="1">
    <location>
        <begin position="1098"/>
        <end position="1116"/>
    </location>
</feature>
<feature type="domain" description="AAA+ ATPase" evidence="2">
    <location>
        <begin position="698"/>
        <end position="941"/>
    </location>
</feature>
<feature type="region of interest" description="Disordered" evidence="1">
    <location>
        <begin position="1143"/>
        <end position="1199"/>
    </location>
</feature>
<feature type="compositionally biased region" description="Polar residues" evidence="1">
    <location>
        <begin position="235"/>
        <end position="250"/>
    </location>
</feature>
<dbReference type="PANTHER" id="PTHR23389">
    <property type="entry name" value="CHROMOSOME TRANSMISSION FIDELITY FACTOR 18"/>
    <property type="match status" value="1"/>
</dbReference>
<reference evidence="3" key="1">
    <citation type="submission" date="2020-03" db="EMBL/GenBank/DDBJ databases">
        <authorList>
            <person name="Weist P."/>
        </authorList>
    </citation>
    <scope>NUCLEOTIDE SEQUENCE</scope>
</reference>
<feature type="compositionally biased region" description="Basic residues" evidence="1">
    <location>
        <begin position="575"/>
        <end position="584"/>
    </location>
</feature>
<keyword evidence="4" id="KW-1185">Reference proteome</keyword>
<feature type="compositionally biased region" description="Polar residues" evidence="1">
    <location>
        <begin position="766"/>
        <end position="776"/>
    </location>
</feature>
<dbReference type="SMART" id="SM00382">
    <property type="entry name" value="AAA"/>
    <property type="match status" value="1"/>
</dbReference>
<dbReference type="InterPro" id="IPR027417">
    <property type="entry name" value="P-loop_NTPase"/>
</dbReference>
<feature type="region of interest" description="Disordered" evidence="1">
    <location>
        <begin position="325"/>
        <end position="357"/>
    </location>
</feature>
<feature type="region of interest" description="Disordered" evidence="1">
    <location>
        <begin position="992"/>
        <end position="1025"/>
    </location>
</feature>
<organism evidence="3 4">
    <name type="scientific">Pleuronectes platessa</name>
    <name type="common">European plaice</name>
    <dbReference type="NCBI Taxonomy" id="8262"/>
    <lineage>
        <taxon>Eukaryota</taxon>
        <taxon>Metazoa</taxon>
        <taxon>Chordata</taxon>
        <taxon>Craniata</taxon>
        <taxon>Vertebrata</taxon>
        <taxon>Euteleostomi</taxon>
        <taxon>Actinopterygii</taxon>
        <taxon>Neopterygii</taxon>
        <taxon>Teleostei</taxon>
        <taxon>Neoteleostei</taxon>
        <taxon>Acanthomorphata</taxon>
        <taxon>Carangaria</taxon>
        <taxon>Pleuronectiformes</taxon>
        <taxon>Pleuronectoidei</taxon>
        <taxon>Pleuronectidae</taxon>
        <taxon>Pleuronectes</taxon>
    </lineage>
</organism>
<feature type="compositionally biased region" description="Basic and acidic residues" evidence="1">
    <location>
        <begin position="283"/>
        <end position="294"/>
    </location>
</feature>
<feature type="compositionally biased region" description="Basic residues" evidence="1">
    <location>
        <begin position="170"/>
        <end position="179"/>
    </location>
</feature>
<feature type="region of interest" description="Disordered" evidence="1">
    <location>
        <begin position="522"/>
        <end position="602"/>
    </location>
</feature>
<evidence type="ECO:0000313" key="4">
    <source>
        <dbReference type="Proteomes" id="UP001153269"/>
    </source>
</evidence>
<dbReference type="Pfam" id="PF00004">
    <property type="entry name" value="AAA"/>
    <property type="match status" value="1"/>
</dbReference>
<gene>
    <name evidence="3" type="ORF">PLEPLA_LOCUS46923</name>
</gene>
<dbReference type="GO" id="GO:0016887">
    <property type="term" value="F:ATP hydrolysis activity"/>
    <property type="evidence" value="ECO:0007669"/>
    <property type="project" value="InterPro"/>
</dbReference>
<name>A0A9N7W1G0_PLEPL</name>
<dbReference type="GO" id="GO:0005524">
    <property type="term" value="F:ATP binding"/>
    <property type="evidence" value="ECO:0007669"/>
    <property type="project" value="InterPro"/>
</dbReference>
<dbReference type="InterPro" id="IPR003593">
    <property type="entry name" value="AAA+_ATPase"/>
</dbReference>
<protein>
    <recommendedName>
        <fullName evidence="2">AAA+ ATPase domain-containing protein</fullName>
    </recommendedName>
</protein>
<dbReference type="EMBL" id="CADEAL010004417">
    <property type="protein sequence ID" value="CAB1459087.1"/>
    <property type="molecule type" value="Genomic_DNA"/>
</dbReference>
<feature type="region of interest" description="Disordered" evidence="1">
    <location>
        <begin position="1098"/>
        <end position="1120"/>
    </location>
</feature>
<feature type="region of interest" description="Disordered" evidence="1">
    <location>
        <begin position="751"/>
        <end position="878"/>
    </location>
</feature>
<proteinExistence type="predicted"/>
<feature type="compositionally biased region" description="Polar residues" evidence="1">
    <location>
        <begin position="524"/>
        <end position="535"/>
    </location>
</feature>
<feature type="compositionally biased region" description="Polar residues" evidence="1">
    <location>
        <begin position="118"/>
        <end position="127"/>
    </location>
</feature>
<evidence type="ECO:0000259" key="2">
    <source>
        <dbReference type="SMART" id="SM00382"/>
    </source>
</evidence>
<feature type="region of interest" description="Disordered" evidence="1">
    <location>
        <begin position="234"/>
        <end position="297"/>
    </location>
</feature>
<sequence length="1439" mass="159556">MSSVKRKSNVVLQEEDLELAVLESESTPKCTVVERKQFMAAFKQPSLDGSKTKPVKCQGKQKQPGEKDSDAAAEKDAEEDSVIPLTVEQVPADSQENSVPKKKPARKGRKKAKDENDAVTTSLTVANSPPPPVEEPVVMINDDKEEEPAIPPVRRSRRETLVKQETKSTPVRKTRKHSKSKDAAGSAASPDCPVQMSTPKTRKSKHGVFVAEMVFEPDTKESPIRIKFTRILRNVSGSKAESGSGINTSVATKTSKKRKQAKKLVEKAKVIQQSKKSAARRSSRNEASSKKSYSENEDSIICLEEDKTATRVALEKSKARKRLRSLNDVLGKPSPAGKETKAVPACKGASLGQEKSSRKVSGVISIFDEGSREGSDNSQDDEQFKARRDFLKSGLPETFRKQIAKTAATKEAYSVSCASFQPVIHMTQPPKDCPLWNLPWPESPLLSQLKPLRSPTSSFPSVSGSLNLTTEPARRDLCERGSGWRPEISESVRRLLIEEVRTCNPAFPIQMFISRFLKRRTDHQQLSSASETAPTVGSKRKRMDDEGESRVKVAKKQRGHSEESVSTSEPEPTKRGGRSRRVQRSKQEKEAKEKARLSNTAAPILSEDDSVILLDGDTVENDVVKEEVLWTEKYQPQHSSDIIGNTASVRRLHSWLKEWKLRADRDERKKQKDKKEEEGSKDSDWDCGEEDSQDAEDMCNSMLITGPTGIGKTAAVYACAQELGFKVFEVNASSQRSGRLILSQLREATQSHQVDSQGVNAHKPTYFNSYGTSSSAVRPGSSPRKTNSPRRVVSSPRKPPQSPRGAKKGALAPTSLANFFKKGRPTDKEQLNIKKNEQTAASKKVGKISNEVANKHKDLTVKSPAATTPKDNSEEQSKKTATSLILFEEVDVIFEEDSGFLAAIKTFMTTTKRPVILTTSDPAFSAMFDGYFEEIHFKTPSVLNVSSYLQLLCLAEDMRTDLSDISSLLRLNGCDIRQSLLQLQFWTRSAGGRHVTSPQTHTDNKAGLKPETDGEATETSVPAALPPCDTGCTESRLGLLNIEPEIDIWELLKSQSLEEPVCWELLIDCRRRGVDLLYSNMEKLLPLPLTQLTAPIRKPDKSVSESQDHPSVDPKKQLSSTCLPSDTLLSHAGLLHVAESGNCSDDGSPIKVSNRMKKNKRRHCLPGQDGLNSDSDSEESFLSLSKPQGELPAKEEVKERLVSEKVRRKQLTPEERMKSLPVSQCLASIADFLDNMSYLDSSLHVHPEGGDNHSRMTPVCAVVKDGMTDESRVETDRGSWETGERVLEIQSAVEALSFHRCRCSAAEAWYKAQQLEGELGHQAAGELTLPVASHREGYSFSQEGPCKPQLVQVRREVMEGLTLKGVAGALGNRPAAALDYLPVLRTICRSERLKEKGKVKRRFLHYLDAIHLVRLDSLQRRKEKLCDHHAQFRERDLSL</sequence>
<feature type="compositionally biased region" description="Basic residues" evidence="1">
    <location>
        <begin position="100"/>
        <end position="111"/>
    </location>
</feature>
<feature type="compositionally biased region" description="Basic and acidic residues" evidence="1">
    <location>
        <begin position="585"/>
        <end position="596"/>
    </location>
</feature>
<dbReference type="SUPFAM" id="SSF52540">
    <property type="entry name" value="P-loop containing nucleoside triphosphate hydrolases"/>
    <property type="match status" value="1"/>
</dbReference>
<dbReference type="PANTHER" id="PTHR23389:SF21">
    <property type="entry name" value="ATPASE FAMILY AAA DOMAIN-CONTAINING PROTEIN 5"/>
    <property type="match status" value="1"/>
</dbReference>
<feature type="compositionally biased region" description="Basic and acidic residues" evidence="1">
    <location>
        <begin position="1002"/>
        <end position="1012"/>
    </location>
</feature>
<dbReference type="GO" id="GO:0003677">
    <property type="term" value="F:DNA binding"/>
    <property type="evidence" value="ECO:0007669"/>
    <property type="project" value="TreeGrafter"/>
</dbReference>
<dbReference type="Proteomes" id="UP001153269">
    <property type="component" value="Unassembled WGS sequence"/>
</dbReference>
<feature type="compositionally biased region" description="Basic and acidic residues" evidence="1">
    <location>
        <begin position="665"/>
        <end position="684"/>
    </location>
</feature>
<accession>A0A9N7W1G0</accession>
<evidence type="ECO:0000256" key="1">
    <source>
        <dbReference type="SAM" id="MobiDB-lite"/>
    </source>
</evidence>
<dbReference type="Gene3D" id="3.40.50.300">
    <property type="entry name" value="P-loop containing nucleotide triphosphate hydrolases"/>
    <property type="match status" value="2"/>
</dbReference>